<reference evidence="1" key="2">
    <citation type="submission" date="2021-09" db="EMBL/GenBank/DDBJ databases">
        <authorList>
            <person name="Jia N."/>
            <person name="Wang J."/>
            <person name="Shi W."/>
            <person name="Du L."/>
            <person name="Sun Y."/>
            <person name="Zhan W."/>
            <person name="Jiang J."/>
            <person name="Wang Q."/>
            <person name="Zhang B."/>
            <person name="Ji P."/>
            <person name="Sakyi L.B."/>
            <person name="Cui X."/>
            <person name="Yuan T."/>
            <person name="Jiang B."/>
            <person name="Yang W."/>
            <person name="Lam T.T.-Y."/>
            <person name="Chang Q."/>
            <person name="Ding S."/>
            <person name="Wang X."/>
            <person name="Zhu J."/>
            <person name="Ruan X."/>
            <person name="Zhao L."/>
            <person name="Wei J."/>
            <person name="Que T."/>
            <person name="Du C."/>
            <person name="Cheng J."/>
            <person name="Dai P."/>
            <person name="Han X."/>
            <person name="Huang E."/>
            <person name="Gao Y."/>
            <person name="Liu J."/>
            <person name="Shao H."/>
            <person name="Ye R."/>
            <person name="Li L."/>
            <person name="Wei W."/>
            <person name="Wang X."/>
            <person name="Wang C."/>
            <person name="Huo Q."/>
            <person name="Li W."/>
            <person name="Guo W."/>
            <person name="Chen H."/>
            <person name="Chen S."/>
            <person name="Zhou L."/>
            <person name="Zhou L."/>
            <person name="Ni X."/>
            <person name="Tian J."/>
            <person name="Zhou Y."/>
            <person name="Sheng Y."/>
            <person name="Liu T."/>
            <person name="Pan Y."/>
            <person name="Xia L."/>
            <person name="Li J."/>
            <person name="Zhao F."/>
            <person name="Cao W."/>
        </authorList>
    </citation>
    <scope>NUCLEOTIDE SEQUENCE</scope>
    <source>
        <strain evidence="1">Rsan-2018</strain>
        <tissue evidence="1">Larvae</tissue>
    </source>
</reference>
<sequence length="114" mass="12292">MVNRRPHAVNAYAATGEGAIRGVIPELQQHTPSDGIKANVSACNPGLEALQARILSDTKPAVMTIYGGIVPRCICYHGGELPCYTYKNITQVPNVCYHVCHRSDLCAQPDTPVC</sequence>
<keyword evidence="2" id="KW-1185">Reference proteome</keyword>
<organism evidence="1 2">
    <name type="scientific">Rhipicephalus sanguineus</name>
    <name type="common">Brown dog tick</name>
    <name type="synonym">Ixodes sanguineus</name>
    <dbReference type="NCBI Taxonomy" id="34632"/>
    <lineage>
        <taxon>Eukaryota</taxon>
        <taxon>Metazoa</taxon>
        <taxon>Ecdysozoa</taxon>
        <taxon>Arthropoda</taxon>
        <taxon>Chelicerata</taxon>
        <taxon>Arachnida</taxon>
        <taxon>Acari</taxon>
        <taxon>Parasitiformes</taxon>
        <taxon>Ixodida</taxon>
        <taxon>Ixodoidea</taxon>
        <taxon>Ixodidae</taxon>
        <taxon>Rhipicephalinae</taxon>
        <taxon>Rhipicephalus</taxon>
        <taxon>Rhipicephalus</taxon>
    </lineage>
</organism>
<protein>
    <submittedName>
        <fullName evidence="1">Uncharacterized protein</fullName>
    </submittedName>
</protein>
<evidence type="ECO:0000313" key="2">
    <source>
        <dbReference type="Proteomes" id="UP000821837"/>
    </source>
</evidence>
<evidence type="ECO:0000313" key="1">
    <source>
        <dbReference type="EMBL" id="KAH7952564.1"/>
    </source>
</evidence>
<reference evidence="1" key="1">
    <citation type="journal article" date="2020" name="Cell">
        <title>Large-Scale Comparative Analyses of Tick Genomes Elucidate Their Genetic Diversity and Vector Capacities.</title>
        <authorList>
            <consortium name="Tick Genome and Microbiome Consortium (TIGMIC)"/>
            <person name="Jia N."/>
            <person name="Wang J."/>
            <person name="Shi W."/>
            <person name="Du L."/>
            <person name="Sun Y."/>
            <person name="Zhan W."/>
            <person name="Jiang J.F."/>
            <person name="Wang Q."/>
            <person name="Zhang B."/>
            <person name="Ji P."/>
            <person name="Bell-Sakyi L."/>
            <person name="Cui X.M."/>
            <person name="Yuan T.T."/>
            <person name="Jiang B.G."/>
            <person name="Yang W.F."/>
            <person name="Lam T.T."/>
            <person name="Chang Q.C."/>
            <person name="Ding S.J."/>
            <person name="Wang X.J."/>
            <person name="Zhu J.G."/>
            <person name="Ruan X.D."/>
            <person name="Zhao L."/>
            <person name="Wei J.T."/>
            <person name="Ye R.Z."/>
            <person name="Que T.C."/>
            <person name="Du C.H."/>
            <person name="Zhou Y.H."/>
            <person name="Cheng J.X."/>
            <person name="Dai P.F."/>
            <person name="Guo W.B."/>
            <person name="Han X.H."/>
            <person name="Huang E.J."/>
            <person name="Li L.F."/>
            <person name="Wei W."/>
            <person name="Gao Y.C."/>
            <person name="Liu J.Z."/>
            <person name="Shao H.Z."/>
            <person name="Wang X."/>
            <person name="Wang C.C."/>
            <person name="Yang T.C."/>
            <person name="Huo Q.B."/>
            <person name="Li W."/>
            <person name="Chen H.Y."/>
            <person name="Chen S.E."/>
            <person name="Zhou L.G."/>
            <person name="Ni X.B."/>
            <person name="Tian J.H."/>
            <person name="Sheng Y."/>
            <person name="Liu T."/>
            <person name="Pan Y.S."/>
            <person name="Xia L.Y."/>
            <person name="Li J."/>
            <person name="Zhao F."/>
            <person name="Cao W.C."/>
        </authorList>
    </citation>
    <scope>NUCLEOTIDE SEQUENCE</scope>
    <source>
        <strain evidence="1">Rsan-2018</strain>
    </source>
</reference>
<proteinExistence type="predicted"/>
<dbReference type="AlphaFoldDB" id="A0A9D4PUC9"/>
<dbReference type="Proteomes" id="UP000821837">
    <property type="component" value="Chromosome 5"/>
</dbReference>
<accession>A0A9D4PUC9</accession>
<gene>
    <name evidence="1" type="ORF">HPB52_024018</name>
</gene>
<comment type="caution">
    <text evidence="1">The sequence shown here is derived from an EMBL/GenBank/DDBJ whole genome shotgun (WGS) entry which is preliminary data.</text>
</comment>
<name>A0A9D4PUC9_RHISA</name>
<dbReference type="EMBL" id="JABSTV010001251">
    <property type="protein sequence ID" value="KAH7952564.1"/>
    <property type="molecule type" value="Genomic_DNA"/>
</dbReference>